<dbReference type="GO" id="GO:0003676">
    <property type="term" value="F:nucleic acid binding"/>
    <property type="evidence" value="ECO:0007669"/>
    <property type="project" value="InterPro"/>
</dbReference>
<dbReference type="InterPro" id="IPR036397">
    <property type="entry name" value="RNaseH_sf"/>
</dbReference>
<dbReference type="GO" id="GO:0004523">
    <property type="term" value="F:RNA-DNA hybrid ribonuclease activity"/>
    <property type="evidence" value="ECO:0007669"/>
    <property type="project" value="InterPro"/>
</dbReference>
<dbReference type="STRING" id="93759.A0A1R3JFP7"/>
<keyword evidence="3" id="KW-1185">Reference proteome</keyword>
<dbReference type="Gene3D" id="3.30.420.10">
    <property type="entry name" value="Ribonuclease H-like superfamily/Ribonuclease H"/>
    <property type="match status" value="1"/>
</dbReference>
<dbReference type="EMBL" id="AWUE01016251">
    <property type="protein sequence ID" value="OMO93611.1"/>
    <property type="molecule type" value="Genomic_DNA"/>
</dbReference>
<evidence type="ECO:0000313" key="2">
    <source>
        <dbReference type="EMBL" id="OMO93611.1"/>
    </source>
</evidence>
<dbReference type="Proteomes" id="UP000187203">
    <property type="component" value="Unassembled WGS sequence"/>
</dbReference>
<dbReference type="SUPFAM" id="SSF53098">
    <property type="entry name" value="Ribonuclease H-like"/>
    <property type="match status" value="1"/>
</dbReference>
<evidence type="ECO:0000259" key="1">
    <source>
        <dbReference type="PROSITE" id="PS50879"/>
    </source>
</evidence>
<organism evidence="2 3">
    <name type="scientific">Corchorus olitorius</name>
    <dbReference type="NCBI Taxonomy" id="93759"/>
    <lineage>
        <taxon>Eukaryota</taxon>
        <taxon>Viridiplantae</taxon>
        <taxon>Streptophyta</taxon>
        <taxon>Embryophyta</taxon>
        <taxon>Tracheophyta</taxon>
        <taxon>Spermatophyta</taxon>
        <taxon>Magnoliopsida</taxon>
        <taxon>eudicotyledons</taxon>
        <taxon>Gunneridae</taxon>
        <taxon>Pentapetalae</taxon>
        <taxon>rosids</taxon>
        <taxon>malvids</taxon>
        <taxon>Malvales</taxon>
        <taxon>Malvaceae</taxon>
        <taxon>Grewioideae</taxon>
        <taxon>Apeibeae</taxon>
        <taxon>Corchorus</taxon>
    </lineage>
</organism>
<protein>
    <recommendedName>
        <fullName evidence="1">RNase H type-1 domain-containing protein</fullName>
    </recommendedName>
</protein>
<dbReference type="Pfam" id="PF13456">
    <property type="entry name" value="RVT_3"/>
    <property type="match status" value="1"/>
</dbReference>
<comment type="caution">
    <text evidence="2">The sequence shown here is derived from an EMBL/GenBank/DDBJ whole genome shotgun (WGS) entry which is preliminary data.</text>
</comment>
<accession>A0A1R3JFP7</accession>
<sequence>MTPPVKGQPMMLYLTSTNESIGGLLVQEVEGMEKPVYYLSRCLHGNALPGEVHTEVCHVEPPCGEWQLFFDGSSTASGGGAGIVIIPPEAQRKHEEVLSLAFKLDFPCTNNQAEYEALVLGLHTAKVIGVDELCIIVDSNLVVKRTNS</sequence>
<name>A0A1R3JFP7_9ROSI</name>
<dbReference type="InterPro" id="IPR012337">
    <property type="entry name" value="RNaseH-like_sf"/>
</dbReference>
<reference evidence="3" key="1">
    <citation type="submission" date="2013-09" db="EMBL/GenBank/DDBJ databases">
        <title>Corchorus olitorius genome sequencing.</title>
        <authorList>
            <person name="Alam M."/>
            <person name="Haque M.S."/>
            <person name="Islam M.S."/>
            <person name="Emdad E.M."/>
            <person name="Islam M.M."/>
            <person name="Ahmed B."/>
            <person name="Halim A."/>
            <person name="Hossen Q.M.M."/>
            <person name="Hossain M.Z."/>
            <person name="Ahmed R."/>
            <person name="Khan M.M."/>
            <person name="Islam R."/>
            <person name="Rashid M.M."/>
            <person name="Khan S.A."/>
            <person name="Rahman M.S."/>
            <person name="Alam M."/>
            <person name="Yahiya A.S."/>
            <person name="Khan M.S."/>
            <person name="Azam M.S."/>
            <person name="Haque T."/>
            <person name="Lashkar M.Z.H."/>
            <person name="Akhand A.I."/>
            <person name="Morshed G."/>
            <person name="Roy S."/>
            <person name="Uddin K.S."/>
            <person name="Rabeya T."/>
            <person name="Hossain A.S."/>
            <person name="Chowdhury A."/>
            <person name="Snigdha A.R."/>
            <person name="Mortoza M.S."/>
            <person name="Matin S.A."/>
            <person name="Hoque S.M.E."/>
            <person name="Islam M.K."/>
            <person name="Roy D.K."/>
            <person name="Haider R."/>
            <person name="Moosa M.M."/>
            <person name="Elias S.M."/>
            <person name="Hasan A.M."/>
            <person name="Jahan S."/>
            <person name="Shafiuddin M."/>
            <person name="Mahmood N."/>
            <person name="Shommy N.S."/>
        </authorList>
    </citation>
    <scope>NUCLEOTIDE SEQUENCE [LARGE SCALE GENOMIC DNA]</scope>
    <source>
        <strain evidence="3">cv. O-4</strain>
    </source>
</reference>
<feature type="domain" description="RNase H type-1" evidence="1">
    <location>
        <begin position="62"/>
        <end position="148"/>
    </location>
</feature>
<proteinExistence type="predicted"/>
<dbReference type="AlphaFoldDB" id="A0A1R3JFP7"/>
<gene>
    <name evidence="2" type="ORF">COLO4_16779</name>
</gene>
<dbReference type="PROSITE" id="PS50879">
    <property type="entry name" value="RNASE_H_1"/>
    <property type="match status" value="1"/>
</dbReference>
<evidence type="ECO:0000313" key="3">
    <source>
        <dbReference type="Proteomes" id="UP000187203"/>
    </source>
</evidence>
<dbReference type="PANTHER" id="PTHR48475">
    <property type="entry name" value="RIBONUCLEASE H"/>
    <property type="match status" value="1"/>
</dbReference>
<dbReference type="OrthoDB" id="995897at2759"/>
<dbReference type="PANTHER" id="PTHR48475:SF1">
    <property type="entry name" value="RNASE H TYPE-1 DOMAIN-CONTAINING PROTEIN"/>
    <property type="match status" value="1"/>
</dbReference>
<dbReference type="InterPro" id="IPR002156">
    <property type="entry name" value="RNaseH_domain"/>
</dbReference>